<dbReference type="AlphaFoldDB" id="A0A380MYA0"/>
<gene>
    <name evidence="5" type="primary">fis</name>
    <name evidence="5" type="ORF">NCTC13337_02483</name>
</gene>
<organism evidence="5 6">
    <name type="scientific">Suttonella ornithocola</name>
    <dbReference type="NCBI Taxonomy" id="279832"/>
    <lineage>
        <taxon>Bacteria</taxon>
        <taxon>Pseudomonadati</taxon>
        <taxon>Pseudomonadota</taxon>
        <taxon>Gammaproteobacteria</taxon>
        <taxon>Cardiobacteriales</taxon>
        <taxon>Cardiobacteriaceae</taxon>
        <taxon>Suttonella</taxon>
    </lineage>
</organism>
<dbReference type="Gene3D" id="1.10.10.60">
    <property type="entry name" value="Homeodomain-like"/>
    <property type="match status" value="1"/>
</dbReference>
<dbReference type="PANTHER" id="PTHR47918:SF1">
    <property type="entry name" value="DNA-BINDING PROTEIN FIS"/>
    <property type="match status" value="1"/>
</dbReference>
<evidence type="ECO:0000256" key="1">
    <source>
        <dbReference type="ARBA" id="ARBA00008559"/>
    </source>
</evidence>
<dbReference type="InterPro" id="IPR009057">
    <property type="entry name" value="Homeodomain-like_sf"/>
</dbReference>
<dbReference type="Pfam" id="PF02954">
    <property type="entry name" value="HTH_8"/>
    <property type="match status" value="1"/>
</dbReference>
<name>A0A380MYA0_9GAMM</name>
<dbReference type="Proteomes" id="UP000254601">
    <property type="component" value="Unassembled WGS sequence"/>
</dbReference>
<dbReference type="PRINTS" id="PR01590">
    <property type="entry name" value="HTHFIS"/>
</dbReference>
<feature type="domain" description="DNA binding HTH" evidence="4">
    <location>
        <begin position="36"/>
        <end position="74"/>
    </location>
</feature>
<dbReference type="InterPro" id="IPR002197">
    <property type="entry name" value="HTH_Fis"/>
</dbReference>
<protein>
    <recommendedName>
        <fullName evidence="3">Putative Fis-like DNA-binding protein</fullName>
    </recommendedName>
</protein>
<accession>A0A380MYA0</accession>
<proteinExistence type="inferred from homology"/>
<dbReference type="RefSeq" id="WP_072576113.1">
    <property type="nucleotide sequence ID" value="NZ_LWHB01000051.1"/>
</dbReference>
<evidence type="ECO:0000256" key="3">
    <source>
        <dbReference type="ARBA" id="ARBA00029540"/>
    </source>
</evidence>
<dbReference type="InterPro" id="IPR005412">
    <property type="entry name" value="Fis_DNA-bd"/>
</dbReference>
<dbReference type="PIRSF" id="PIRSF002097">
    <property type="entry name" value="DNA-binding_Fis"/>
    <property type="match status" value="1"/>
</dbReference>
<comment type="similarity">
    <text evidence="1">Belongs to the transcriptional regulatory Fis family.</text>
</comment>
<sequence length="84" mass="9352">MANLSIQTAVTESINNYLKLLDGEAEPTDIYRLIVGEVETVLVDYALSLHNGNQSKAAKWLGITRNTLRKKMQESSLNVQSRTS</sequence>
<evidence type="ECO:0000313" key="5">
    <source>
        <dbReference type="EMBL" id="SUO97539.1"/>
    </source>
</evidence>
<dbReference type="GO" id="GO:0006355">
    <property type="term" value="P:regulation of DNA-templated transcription"/>
    <property type="evidence" value="ECO:0007669"/>
    <property type="project" value="InterPro"/>
</dbReference>
<dbReference type="InterPro" id="IPR050207">
    <property type="entry name" value="Trans_regulatory_Fis"/>
</dbReference>
<evidence type="ECO:0000259" key="4">
    <source>
        <dbReference type="Pfam" id="PF02954"/>
    </source>
</evidence>
<evidence type="ECO:0000313" key="6">
    <source>
        <dbReference type="Proteomes" id="UP000254601"/>
    </source>
</evidence>
<evidence type="ECO:0000256" key="2">
    <source>
        <dbReference type="ARBA" id="ARBA00023125"/>
    </source>
</evidence>
<dbReference type="OrthoDB" id="9802388at2"/>
<keyword evidence="2" id="KW-0238">DNA-binding</keyword>
<keyword evidence="6" id="KW-1185">Reference proteome</keyword>
<reference evidence="5 6" key="1">
    <citation type="submission" date="2018-06" db="EMBL/GenBank/DDBJ databases">
        <authorList>
            <consortium name="Pathogen Informatics"/>
            <person name="Doyle S."/>
        </authorList>
    </citation>
    <scope>NUCLEOTIDE SEQUENCE [LARGE SCALE GENOMIC DNA]</scope>
    <source>
        <strain evidence="5 6">NCTC13337</strain>
    </source>
</reference>
<dbReference type="SUPFAM" id="SSF46689">
    <property type="entry name" value="Homeodomain-like"/>
    <property type="match status" value="1"/>
</dbReference>
<dbReference type="PANTHER" id="PTHR47918">
    <property type="entry name" value="DNA-BINDING PROTEIN FIS"/>
    <property type="match status" value="1"/>
</dbReference>
<dbReference type="EMBL" id="UHIC01000001">
    <property type="protein sequence ID" value="SUO97539.1"/>
    <property type="molecule type" value="Genomic_DNA"/>
</dbReference>
<dbReference type="GO" id="GO:0043565">
    <property type="term" value="F:sequence-specific DNA binding"/>
    <property type="evidence" value="ECO:0007669"/>
    <property type="project" value="InterPro"/>
</dbReference>